<dbReference type="FunFam" id="3.40.50.720:FF:000202">
    <property type="entry name" value="Short-chain dehydrogenase/reductase family 16C member 6"/>
    <property type="match status" value="1"/>
</dbReference>
<keyword evidence="7" id="KW-1185">Reference proteome</keyword>
<dbReference type="EMBL" id="LIAE01008670">
    <property type="protein sequence ID" value="PAV73046.1"/>
    <property type="molecule type" value="Genomic_DNA"/>
</dbReference>
<dbReference type="Proteomes" id="UP000218231">
    <property type="component" value="Unassembled WGS sequence"/>
</dbReference>
<keyword evidence="3" id="KW-0520">NAD</keyword>
<dbReference type="GO" id="GO:0005811">
    <property type="term" value="C:lipid droplet"/>
    <property type="evidence" value="ECO:0007669"/>
    <property type="project" value="TreeGrafter"/>
</dbReference>
<name>A0A2A2KGB2_9BILA</name>
<dbReference type="Pfam" id="PF00106">
    <property type="entry name" value="adh_short"/>
    <property type="match status" value="1"/>
</dbReference>
<protein>
    <submittedName>
        <fullName evidence="6">Uncharacterized protein</fullName>
    </submittedName>
</protein>
<evidence type="ECO:0000313" key="7">
    <source>
        <dbReference type="Proteomes" id="UP000218231"/>
    </source>
</evidence>
<comment type="similarity">
    <text evidence="1 4">Belongs to the short-chain dehydrogenases/reductases (SDR) family.</text>
</comment>
<dbReference type="InterPro" id="IPR002347">
    <property type="entry name" value="SDR_fam"/>
</dbReference>
<keyword evidence="5" id="KW-1133">Transmembrane helix</keyword>
<comment type="caution">
    <text evidence="6">The sequence shown here is derived from an EMBL/GenBank/DDBJ whole genome shotgun (WGS) entry which is preliminary data.</text>
</comment>
<evidence type="ECO:0000256" key="5">
    <source>
        <dbReference type="SAM" id="Phobius"/>
    </source>
</evidence>
<dbReference type="GO" id="GO:0016616">
    <property type="term" value="F:oxidoreductase activity, acting on the CH-OH group of donors, NAD or NADP as acceptor"/>
    <property type="evidence" value="ECO:0007669"/>
    <property type="project" value="TreeGrafter"/>
</dbReference>
<evidence type="ECO:0000256" key="2">
    <source>
        <dbReference type="ARBA" id="ARBA00023002"/>
    </source>
</evidence>
<dbReference type="STRING" id="2018661.A0A2A2KGB2"/>
<evidence type="ECO:0000313" key="6">
    <source>
        <dbReference type="EMBL" id="PAV73046.1"/>
    </source>
</evidence>
<dbReference type="SUPFAM" id="SSF51735">
    <property type="entry name" value="NAD(P)-binding Rossmann-fold domains"/>
    <property type="match status" value="1"/>
</dbReference>
<feature type="transmembrane region" description="Helical" evidence="5">
    <location>
        <begin position="6"/>
        <end position="29"/>
    </location>
</feature>
<reference evidence="6 7" key="1">
    <citation type="journal article" date="2017" name="Curr. Biol.">
        <title>Genome architecture and evolution of a unichromosomal asexual nematode.</title>
        <authorList>
            <person name="Fradin H."/>
            <person name="Zegar C."/>
            <person name="Gutwein M."/>
            <person name="Lucas J."/>
            <person name="Kovtun M."/>
            <person name="Corcoran D."/>
            <person name="Baugh L.R."/>
            <person name="Kiontke K."/>
            <person name="Gunsalus K."/>
            <person name="Fitch D.H."/>
            <person name="Piano F."/>
        </authorList>
    </citation>
    <scope>NUCLEOTIDE SEQUENCE [LARGE SCALE GENOMIC DNA]</scope>
    <source>
        <strain evidence="6">PF1309</strain>
    </source>
</reference>
<dbReference type="Gene3D" id="3.40.50.720">
    <property type="entry name" value="NAD(P)-binding Rossmann-like Domain"/>
    <property type="match status" value="1"/>
</dbReference>
<dbReference type="PANTHER" id="PTHR24322">
    <property type="entry name" value="PKSB"/>
    <property type="match status" value="1"/>
</dbReference>
<accession>A0A2A2KGB2</accession>
<dbReference type="InterPro" id="IPR036291">
    <property type="entry name" value="NAD(P)-bd_dom_sf"/>
</dbReference>
<dbReference type="PRINTS" id="PR00080">
    <property type="entry name" value="SDRFAMILY"/>
</dbReference>
<dbReference type="PANTHER" id="PTHR24322:SF742">
    <property type="entry name" value="PROTEIN DHS-3"/>
    <property type="match status" value="1"/>
</dbReference>
<dbReference type="PRINTS" id="PR00081">
    <property type="entry name" value="GDHRDH"/>
</dbReference>
<dbReference type="CDD" id="cd05339">
    <property type="entry name" value="17beta-HSDXI-like_SDR_c"/>
    <property type="match status" value="1"/>
</dbReference>
<evidence type="ECO:0000256" key="1">
    <source>
        <dbReference type="ARBA" id="ARBA00006484"/>
    </source>
</evidence>
<proteinExistence type="inferred from homology"/>
<keyword evidence="2" id="KW-0560">Oxidoreductase</keyword>
<evidence type="ECO:0000256" key="4">
    <source>
        <dbReference type="RuleBase" id="RU000363"/>
    </source>
</evidence>
<evidence type="ECO:0000256" key="3">
    <source>
        <dbReference type="ARBA" id="ARBA00023027"/>
    </source>
</evidence>
<organism evidence="6 7">
    <name type="scientific">Diploscapter pachys</name>
    <dbReference type="NCBI Taxonomy" id="2018661"/>
    <lineage>
        <taxon>Eukaryota</taxon>
        <taxon>Metazoa</taxon>
        <taxon>Ecdysozoa</taxon>
        <taxon>Nematoda</taxon>
        <taxon>Chromadorea</taxon>
        <taxon>Rhabditida</taxon>
        <taxon>Rhabditina</taxon>
        <taxon>Rhabditomorpha</taxon>
        <taxon>Rhabditoidea</taxon>
        <taxon>Rhabditidae</taxon>
        <taxon>Diploscapter</taxon>
    </lineage>
</organism>
<dbReference type="AlphaFoldDB" id="A0A2A2KGB2"/>
<keyword evidence="5" id="KW-0472">Membrane</keyword>
<sequence>MEPKDVIDFVILIVYTLAVSLIEIVKAFIPNGILPRKNVAGKTVLITGSGSGLGRMMAIEFGKLGARIVLWDVNEKGNTETRKKLMDMGVKAHAYTVDLSKKDQINETAQKVKCEVGNVDILINNAGIVTGKKLFECPDDLMEKTMQVNTNALFYTTKNFLPGMLESNSGHLVTIASMAGQIGVAGLVDYCASKFGAVGYHESVTAEIIRLGKSGVNTTLICPYYIDTGMFDGVESKSPLFLPILEPEYVIECIMEGVLTNRRLVAMPRFCYLSIFAKGLLPITALEKISDFFGVNNTMDHFKGRVAAKK</sequence>
<keyword evidence="5" id="KW-0812">Transmembrane</keyword>
<dbReference type="OrthoDB" id="10253736at2759"/>
<gene>
    <name evidence="6" type="ORF">WR25_13464</name>
</gene>